<dbReference type="GeneID" id="36841391"/>
<dbReference type="Proteomes" id="UP000249758">
    <property type="component" value="Segment"/>
</dbReference>
<organism evidence="3">
    <name type="scientific">Pandoravirus macleodensis</name>
    <dbReference type="NCBI Taxonomy" id="2107707"/>
    <lineage>
        <taxon>Viruses</taxon>
        <taxon>Pandoravirus</taxon>
    </lineage>
</organism>
<keyword evidence="2" id="KW-1133">Transmembrane helix</keyword>
<sequence>MEHGVGERARNEYHITLVGATDHHRANDDANDTDRALDVDSDESDDIENPRLRRERRRRRRSLRLTDADERRVSLYLVMATIAFLVCAMGIGAANYYSPLACFGQRRYIDDADRPYATPADHRHSWIVLSSAFFACGTTTLVAIGFLIVGAIGCLTLGLRISRALACSF</sequence>
<evidence type="ECO:0000256" key="2">
    <source>
        <dbReference type="SAM" id="Phobius"/>
    </source>
</evidence>
<protein>
    <submittedName>
        <fullName evidence="3">Uncharacterized protein</fullName>
    </submittedName>
</protein>
<dbReference type="RefSeq" id="YP_009480932.1">
    <property type="nucleotide sequence ID" value="NC_037665.1"/>
</dbReference>
<evidence type="ECO:0000256" key="1">
    <source>
        <dbReference type="SAM" id="MobiDB-lite"/>
    </source>
</evidence>
<keyword evidence="2" id="KW-0812">Transmembrane</keyword>
<keyword evidence="2" id="KW-0472">Membrane</keyword>
<feature type="transmembrane region" description="Helical" evidence="2">
    <location>
        <begin position="73"/>
        <end position="97"/>
    </location>
</feature>
<name>A0A2U7UER4_9VIRU</name>
<accession>A0A2U7UER4</accession>
<dbReference type="EMBL" id="MG011691">
    <property type="protein sequence ID" value="AVK76936.1"/>
    <property type="molecule type" value="Genomic_DNA"/>
</dbReference>
<dbReference type="KEGG" id="vg:36841391"/>
<proteinExistence type="predicted"/>
<evidence type="ECO:0000313" key="3">
    <source>
        <dbReference type="EMBL" id="AVK76936.1"/>
    </source>
</evidence>
<feature type="region of interest" description="Disordered" evidence="1">
    <location>
        <begin position="24"/>
        <end position="50"/>
    </location>
</feature>
<feature type="compositionally biased region" description="Basic and acidic residues" evidence="1">
    <location>
        <begin position="24"/>
        <end position="38"/>
    </location>
</feature>
<reference evidence="3" key="1">
    <citation type="journal article" date="2018" name="Nat. Commun.">
        <title>Diversity and evolution of the emerging Pandoraviridae family.</title>
        <authorList>
            <person name="Legendre M."/>
            <person name="Fabre E."/>
            <person name="Poirot O."/>
            <person name="Jeudy S."/>
            <person name="Lartigue A."/>
            <person name="Alempic J.M."/>
            <person name="Beucher L."/>
            <person name="Philippe N."/>
            <person name="Bertaux L."/>
            <person name="Christo-Foroux E."/>
            <person name="Labadie K."/>
            <person name="Coute Y."/>
            <person name="Abergel C."/>
            <person name="Claverie J.M."/>
        </authorList>
    </citation>
    <scope>NUCLEOTIDE SEQUENCE [LARGE SCALE GENOMIC DNA]</scope>
    <source>
        <strain evidence="3">Macleodensis</strain>
    </source>
</reference>
<gene>
    <name evidence="3" type="ORF">pmac_cds_248</name>
</gene>
<feature type="transmembrane region" description="Helical" evidence="2">
    <location>
        <begin position="126"/>
        <end position="159"/>
    </location>
</feature>